<evidence type="ECO:0000256" key="3">
    <source>
        <dbReference type="ARBA" id="ARBA00023125"/>
    </source>
</evidence>
<feature type="compositionally biased region" description="Acidic residues" evidence="6">
    <location>
        <begin position="244"/>
        <end position="253"/>
    </location>
</feature>
<evidence type="ECO:0000256" key="1">
    <source>
        <dbReference type="ARBA" id="ARBA00004123"/>
    </source>
</evidence>
<feature type="domain" description="BHLH" evidence="7">
    <location>
        <begin position="271"/>
        <end position="321"/>
    </location>
</feature>
<feature type="compositionally biased region" description="Basic and acidic residues" evidence="6">
    <location>
        <begin position="1"/>
        <end position="10"/>
    </location>
</feature>
<sequence>MMIWERRKLESPVQPHGARSLNPSAQSNAYITPLIPFLPLHPSSRLFSPLRPVRFLQLSSTSPNSLARFCMSSSQLLSLDFETKAPSYMDSMDPSFSYMENGGLEYLQYPPQSPTTFELSVGLPSSSPLAFNNALTLSGEYTYSPSFNTASPERSYTPPEGPSLSPPALSYNLSGGDVVPEVPSGRHSRNSSAGSAAGVSYAATVPRSHRFNPIGVAANRPTLRARRRSSKTSDDGHIEAAGLDAEEEDDEEFQPPPLANSQANNDARRETIRKQRIESEQRRRDELRDGYTRLKENLPTSNQKSSKVSLLDRATSHIRYLETVKEQLEMRLKAAETEVHRLRGLNETLMLNSAQRQIAGPSSLASQF</sequence>
<evidence type="ECO:0000313" key="8">
    <source>
        <dbReference type="EMBL" id="KAF7784192.1"/>
    </source>
</evidence>
<dbReference type="GO" id="GO:0000978">
    <property type="term" value="F:RNA polymerase II cis-regulatory region sequence-specific DNA binding"/>
    <property type="evidence" value="ECO:0007669"/>
    <property type="project" value="TreeGrafter"/>
</dbReference>
<keyword evidence="5" id="KW-0539">Nucleus</keyword>
<dbReference type="Gene3D" id="4.10.280.10">
    <property type="entry name" value="Helix-loop-helix DNA-binding domain"/>
    <property type="match status" value="1"/>
</dbReference>
<feature type="region of interest" description="Disordered" evidence="6">
    <location>
        <begin position="1"/>
        <end position="21"/>
    </location>
</feature>
<comment type="subcellular location">
    <subcellularLocation>
        <location evidence="1">Nucleus</location>
    </subcellularLocation>
</comment>
<dbReference type="PROSITE" id="PS50888">
    <property type="entry name" value="BHLH"/>
    <property type="match status" value="1"/>
</dbReference>
<dbReference type="GO" id="GO:0000981">
    <property type="term" value="F:DNA-binding transcription factor activity, RNA polymerase II-specific"/>
    <property type="evidence" value="ECO:0007669"/>
    <property type="project" value="TreeGrafter"/>
</dbReference>
<dbReference type="SUPFAM" id="SSF47459">
    <property type="entry name" value="HLH, helix-loop-helix DNA-binding domain"/>
    <property type="match status" value="1"/>
</dbReference>
<feature type="region of interest" description="Disordered" evidence="6">
    <location>
        <begin position="148"/>
        <end position="196"/>
    </location>
</feature>
<dbReference type="SMART" id="SM00353">
    <property type="entry name" value="HLH"/>
    <property type="match status" value="1"/>
</dbReference>
<organism evidence="8 9">
    <name type="scientific">Agaricus bisporus var. burnettii</name>
    <dbReference type="NCBI Taxonomy" id="192524"/>
    <lineage>
        <taxon>Eukaryota</taxon>
        <taxon>Fungi</taxon>
        <taxon>Dikarya</taxon>
        <taxon>Basidiomycota</taxon>
        <taxon>Agaricomycotina</taxon>
        <taxon>Agaricomycetes</taxon>
        <taxon>Agaricomycetidae</taxon>
        <taxon>Agaricales</taxon>
        <taxon>Agaricineae</taxon>
        <taxon>Agaricaceae</taxon>
        <taxon>Agaricus</taxon>
    </lineage>
</organism>
<evidence type="ECO:0000256" key="4">
    <source>
        <dbReference type="ARBA" id="ARBA00023163"/>
    </source>
</evidence>
<evidence type="ECO:0000256" key="5">
    <source>
        <dbReference type="ARBA" id="ARBA00023242"/>
    </source>
</evidence>
<dbReference type="GO" id="GO:0046983">
    <property type="term" value="F:protein dimerization activity"/>
    <property type="evidence" value="ECO:0007669"/>
    <property type="project" value="InterPro"/>
</dbReference>
<protein>
    <submittedName>
        <fullName evidence="8">Transcriptional regulator family: Helix-loop-helix</fullName>
    </submittedName>
</protein>
<evidence type="ECO:0000313" key="9">
    <source>
        <dbReference type="Proteomes" id="UP000629468"/>
    </source>
</evidence>
<evidence type="ECO:0000256" key="6">
    <source>
        <dbReference type="SAM" id="MobiDB-lite"/>
    </source>
</evidence>
<gene>
    <name evidence="8" type="ORF">Agabi119p4_357</name>
</gene>
<dbReference type="EMBL" id="JABXXO010000001">
    <property type="protein sequence ID" value="KAF7784192.1"/>
    <property type="molecule type" value="Genomic_DNA"/>
</dbReference>
<keyword evidence="2" id="KW-0805">Transcription regulation</keyword>
<dbReference type="AlphaFoldDB" id="A0A8H7FAG1"/>
<feature type="compositionally biased region" description="Basic and acidic residues" evidence="6">
    <location>
        <begin position="266"/>
        <end position="286"/>
    </location>
</feature>
<dbReference type="Pfam" id="PF00010">
    <property type="entry name" value="HLH"/>
    <property type="match status" value="1"/>
</dbReference>
<name>A0A8H7FAG1_AGABI</name>
<feature type="region of interest" description="Disordered" evidence="6">
    <location>
        <begin position="212"/>
        <end position="286"/>
    </location>
</feature>
<keyword evidence="4" id="KW-0804">Transcription</keyword>
<dbReference type="PANTHER" id="PTHR15741:SF27">
    <property type="entry name" value="TRANSCRIPTION FACTOR AP-4"/>
    <property type="match status" value="1"/>
</dbReference>
<evidence type="ECO:0000256" key="2">
    <source>
        <dbReference type="ARBA" id="ARBA00023015"/>
    </source>
</evidence>
<dbReference type="GO" id="GO:0005634">
    <property type="term" value="C:nucleus"/>
    <property type="evidence" value="ECO:0007669"/>
    <property type="project" value="UniProtKB-SubCell"/>
</dbReference>
<dbReference type="Proteomes" id="UP000629468">
    <property type="component" value="Unassembled WGS sequence"/>
</dbReference>
<proteinExistence type="predicted"/>
<dbReference type="InterPro" id="IPR052207">
    <property type="entry name" value="Max-like/E-box_TFs"/>
</dbReference>
<dbReference type="InterPro" id="IPR036638">
    <property type="entry name" value="HLH_DNA-bd_sf"/>
</dbReference>
<dbReference type="InterPro" id="IPR011598">
    <property type="entry name" value="bHLH_dom"/>
</dbReference>
<evidence type="ECO:0000259" key="7">
    <source>
        <dbReference type="PROSITE" id="PS50888"/>
    </source>
</evidence>
<dbReference type="PANTHER" id="PTHR15741">
    <property type="entry name" value="BASIC HELIX-LOOP-HELIX ZIP TRANSCRIPTION FACTOR"/>
    <property type="match status" value="1"/>
</dbReference>
<reference evidence="8 9" key="1">
    <citation type="journal article" name="Sci. Rep.">
        <title>Telomere-to-telomere assembled and centromere annotated genomes of the two main subspecies of the button mushroom Agaricus bisporus reveal especially polymorphic chromosome ends.</title>
        <authorList>
            <person name="Sonnenberg A.S.M."/>
            <person name="Sedaghat-Telgerd N."/>
            <person name="Lavrijssen B."/>
            <person name="Ohm R.A."/>
            <person name="Hendrickx P.M."/>
            <person name="Scholtmeijer K."/>
            <person name="Baars J.J.P."/>
            <person name="van Peer A."/>
        </authorList>
    </citation>
    <scope>NUCLEOTIDE SEQUENCE [LARGE SCALE GENOMIC DNA]</scope>
    <source>
        <strain evidence="8 9">H119_p4</strain>
    </source>
</reference>
<accession>A0A8H7FAG1</accession>
<comment type="caution">
    <text evidence="8">The sequence shown here is derived from an EMBL/GenBank/DDBJ whole genome shotgun (WGS) entry which is preliminary data.</text>
</comment>
<keyword evidence="3" id="KW-0238">DNA-binding</keyword>